<dbReference type="SUPFAM" id="SSF52833">
    <property type="entry name" value="Thioredoxin-like"/>
    <property type="match status" value="1"/>
</dbReference>
<dbReference type="RefSeq" id="WP_318798314.1">
    <property type="nucleotide sequence ID" value="NZ_JARUJP010000013.1"/>
</dbReference>
<name>A0ABU4JUJ3_9CLOT</name>
<dbReference type="EMBL" id="JARUJP010000013">
    <property type="protein sequence ID" value="MDW8801823.1"/>
    <property type="molecule type" value="Genomic_DNA"/>
</dbReference>
<evidence type="ECO:0000313" key="2">
    <source>
        <dbReference type="EMBL" id="MDW8801823.1"/>
    </source>
</evidence>
<dbReference type="PANTHER" id="PTHR13887">
    <property type="entry name" value="GLUTATHIONE S-TRANSFERASE KAPPA"/>
    <property type="match status" value="1"/>
</dbReference>
<dbReference type="Proteomes" id="UP001281656">
    <property type="component" value="Unassembled WGS sequence"/>
</dbReference>
<dbReference type="InterPro" id="IPR036249">
    <property type="entry name" value="Thioredoxin-like_sf"/>
</dbReference>
<dbReference type="Gene3D" id="3.40.30.10">
    <property type="entry name" value="Glutaredoxin"/>
    <property type="match status" value="1"/>
</dbReference>
<organism evidence="2 3">
    <name type="scientific">Clostridium tanneri</name>
    <dbReference type="NCBI Taxonomy" id="3037988"/>
    <lineage>
        <taxon>Bacteria</taxon>
        <taxon>Bacillati</taxon>
        <taxon>Bacillota</taxon>
        <taxon>Clostridia</taxon>
        <taxon>Eubacteriales</taxon>
        <taxon>Clostridiaceae</taxon>
        <taxon>Clostridium</taxon>
    </lineage>
</organism>
<reference evidence="2 3" key="1">
    <citation type="submission" date="2023-04" db="EMBL/GenBank/DDBJ databases">
        <title>Clostridium tannerae sp. nov., isolated from the fecal material of an alpaca.</title>
        <authorList>
            <person name="Miller S."/>
            <person name="Hendry M."/>
            <person name="King J."/>
            <person name="Sankaranarayanan K."/>
            <person name="Lawson P.A."/>
        </authorList>
    </citation>
    <scope>NUCLEOTIDE SEQUENCE [LARGE SCALE GENOMIC DNA]</scope>
    <source>
        <strain evidence="2 3">A1-XYC3</strain>
    </source>
</reference>
<dbReference type="PANTHER" id="PTHR13887:SF41">
    <property type="entry name" value="THIOREDOXIN SUPERFAMILY PROTEIN"/>
    <property type="match status" value="1"/>
</dbReference>
<dbReference type="Pfam" id="PF01323">
    <property type="entry name" value="DSBA"/>
    <property type="match status" value="1"/>
</dbReference>
<evidence type="ECO:0000259" key="1">
    <source>
        <dbReference type="Pfam" id="PF01323"/>
    </source>
</evidence>
<proteinExistence type="predicted"/>
<dbReference type="InterPro" id="IPR001853">
    <property type="entry name" value="DSBA-like_thioredoxin_dom"/>
</dbReference>
<evidence type="ECO:0000313" key="3">
    <source>
        <dbReference type="Proteomes" id="UP001281656"/>
    </source>
</evidence>
<accession>A0ABU4JUJ3</accession>
<sequence length="184" mass="21107">MGKGIVDKLKEEFDIEDEWLPFEIHPETPEEGVPMAEKFPSASIDRMFDNLKSMGMPYGIDFNKNDILSNSRKSLEAGEYSKEIGKFHEFHQNIFRAYFSEGKDIGDIEVIKGIAQISGLNIDELTDRLHSGIYEKNVRDVQKRAQMYEINSAPTFIIDDKFVIVGAQPLEAFRKTLLDIEKQQ</sequence>
<gene>
    <name evidence="2" type="ORF">P8V03_11770</name>
</gene>
<comment type="caution">
    <text evidence="2">The sequence shown here is derived from an EMBL/GenBank/DDBJ whole genome shotgun (WGS) entry which is preliminary data.</text>
</comment>
<keyword evidence="3" id="KW-1185">Reference proteome</keyword>
<feature type="domain" description="DSBA-like thioredoxin" evidence="1">
    <location>
        <begin position="6"/>
        <end position="177"/>
    </location>
</feature>
<protein>
    <submittedName>
        <fullName evidence="2">DsbA family protein</fullName>
    </submittedName>
</protein>